<gene>
    <name evidence="3" type="ORF">ACFQS8_12575</name>
</gene>
<accession>A0ABW2ING2</accession>
<reference evidence="4" key="1">
    <citation type="journal article" date="2019" name="Int. J. Syst. Evol. Microbiol.">
        <title>The Global Catalogue of Microorganisms (GCM) 10K type strain sequencing project: providing services to taxonomists for standard genome sequencing and annotation.</title>
        <authorList>
            <consortium name="The Broad Institute Genomics Platform"/>
            <consortium name="The Broad Institute Genome Sequencing Center for Infectious Disease"/>
            <person name="Wu L."/>
            <person name="Ma J."/>
        </authorList>
    </citation>
    <scope>NUCLEOTIDE SEQUENCE [LARGE SCALE GENOMIC DNA]</scope>
    <source>
        <strain evidence="4">CCUG 51308</strain>
    </source>
</reference>
<dbReference type="Pfam" id="PF00581">
    <property type="entry name" value="Rhodanese"/>
    <property type="match status" value="1"/>
</dbReference>
<proteinExistence type="predicted"/>
<evidence type="ECO:0000313" key="3">
    <source>
        <dbReference type="EMBL" id="MFC7292457.1"/>
    </source>
</evidence>
<dbReference type="InterPro" id="IPR001763">
    <property type="entry name" value="Rhodanese-like_dom"/>
</dbReference>
<dbReference type="Gene3D" id="3.40.250.10">
    <property type="entry name" value="Rhodanese-like domain"/>
    <property type="match status" value="1"/>
</dbReference>
<dbReference type="CDD" id="cd00158">
    <property type="entry name" value="RHOD"/>
    <property type="match status" value="1"/>
</dbReference>
<evidence type="ECO:0000259" key="2">
    <source>
        <dbReference type="PROSITE" id="PS50206"/>
    </source>
</evidence>
<organism evidence="3 4">
    <name type="scientific">Hirschia litorea</name>
    <dbReference type="NCBI Taxonomy" id="1199156"/>
    <lineage>
        <taxon>Bacteria</taxon>
        <taxon>Pseudomonadati</taxon>
        <taxon>Pseudomonadota</taxon>
        <taxon>Alphaproteobacteria</taxon>
        <taxon>Hyphomonadales</taxon>
        <taxon>Hyphomonadaceae</taxon>
        <taxon>Hirschia</taxon>
    </lineage>
</organism>
<feature type="domain" description="Rhodanese" evidence="2">
    <location>
        <begin position="91"/>
        <end position="143"/>
    </location>
</feature>
<evidence type="ECO:0000313" key="4">
    <source>
        <dbReference type="Proteomes" id="UP001596492"/>
    </source>
</evidence>
<dbReference type="PROSITE" id="PS50206">
    <property type="entry name" value="RHODANESE_3"/>
    <property type="match status" value="1"/>
</dbReference>
<dbReference type="RefSeq" id="WP_382167896.1">
    <property type="nucleotide sequence ID" value="NZ_JBHTBR010000005.1"/>
</dbReference>
<name>A0ABW2ING2_9PROT</name>
<evidence type="ECO:0000256" key="1">
    <source>
        <dbReference type="SAM" id="MobiDB-lite"/>
    </source>
</evidence>
<comment type="caution">
    <text evidence="3">The sequence shown here is derived from an EMBL/GenBank/DDBJ whole genome shotgun (WGS) entry which is preliminary data.</text>
</comment>
<feature type="region of interest" description="Disordered" evidence="1">
    <location>
        <begin position="1"/>
        <end position="22"/>
    </location>
</feature>
<dbReference type="SUPFAM" id="SSF52821">
    <property type="entry name" value="Rhodanese/Cell cycle control phosphatase"/>
    <property type="match status" value="1"/>
</dbReference>
<dbReference type="InterPro" id="IPR036873">
    <property type="entry name" value="Rhodanese-like_dom_sf"/>
</dbReference>
<dbReference type="Proteomes" id="UP001596492">
    <property type="component" value="Unassembled WGS sequence"/>
</dbReference>
<protein>
    <submittedName>
        <fullName evidence="3">Rhodanese-like domain-containing protein</fullName>
    </submittedName>
</protein>
<keyword evidence="4" id="KW-1185">Reference proteome</keyword>
<dbReference type="EMBL" id="JBHTBR010000005">
    <property type="protein sequence ID" value="MFC7292457.1"/>
    <property type="molecule type" value="Genomic_DNA"/>
</dbReference>
<feature type="compositionally biased region" description="Basic and acidic residues" evidence="1">
    <location>
        <begin position="1"/>
        <end position="16"/>
    </location>
</feature>
<sequence length="211" mass="23487">MNKTSKDASNKPELQRHSLRRPNNRSMIFAAGSAAIAFVMFSIGQGTAQNSSSIRPASSVDFPTFQALTDEASVLRQERLVTLEQFQEMGGLEDTIVLDTRSKSAFDQGHIKGAVHLNFSDFTDDKLAEIIPNFDTRILIYCNNNFEDDVSPVPKKMAPLALNIPTFINLYGYGYTNIYELGDEISMQELGEYWVSSPSVQSLNSSKETDQ</sequence>